<gene>
    <name evidence="1" type="ORF">FHP25_08975</name>
</gene>
<dbReference type="PANTHER" id="PTHR43594">
    <property type="entry name" value="QUERCETIN 2,3-DIOXYGENASE"/>
    <property type="match status" value="1"/>
</dbReference>
<organism evidence="1 2">
    <name type="scientific">Vineibacter terrae</name>
    <dbReference type="NCBI Taxonomy" id="2586908"/>
    <lineage>
        <taxon>Bacteria</taxon>
        <taxon>Pseudomonadati</taxon>
        <taxon>Pseudomonadota</taxon>
        <taxon>Alphaproteobacteria</taxon>
        <taxon>Hyphomicrobiales</taxon>
        <taxon>Vineibacter</taxon>
    </lineage>
</organism>
<sequence>MQQSQYPSVELPNAAGGVRVIAGEFAGHKGPARTFTPIVMSTEAEIRRAVDDLKSGHFGKLPAG</sequence>
<dbReference type="InterPro" id="IPR014710">
    <property type="entry name" value="RmlC-like_jellyroll"/>
</dbReference>
<dbReference type="Proteomes" id="UP000321638">
    <property type="component" value="Unassembled WGS sequence"/>
</dbReference>
<accession>A0A5C8PRL4</accession>
<evidence type="ECO:0000313" key="2">
    <source>
        <dbReference type="Proteomes" id="UP000321638"/>
    </source>
</evidence>
<dbReference type="EMBL" id="VDUZ01000008">
    <property type="protein sequence ID" value="TXL77552.1"/>
    <property type="molecule type" value="Genomic_DNA"/>
</dbReference>
<dbReference type="AlphaFoldDB" id="A0A5C8PRL4"/>
<proteinExistence type="predicted"/>
<dbReference type="PANTHER" id="PTHR43594:SF1">
    <property type="entry name" value="QUERCETIN 2,3-DIOXYGENASE PA2418-RELATED"/>
    <property type="match status" value="1"/>
</dbReference>
<reference evidence="1 2" key="1">
    <citation type="submission" date="2019-06" db="EMBL/GenBank/DDBJ databases">
        <title>New taxonomy in bacterial strain CC-CFT640, isolated from vineyard.</title>
        <authorList>
            <person name="Lin S.-Y."/>
            <person name="Tsai C.-F."/>
            <person name="Young C.-C."/>
        </authorList>
    </citation>
    <scope>NUCLEOTIDE SEQUENCE [LARGE SCALE GENOMIC DNA]</scope>
    <source>
        <strain evidence="1 2">CC-CFT640</strain>
    </source>
</reference>
<protein>
    <submittedName>
        <fullName evidence="1">Uncharacterized protein</fullName>
    </submittedName>
</protein>
<dbReference type="Gene3D" id="2.60.120.10">
    <property type="entry name" value="Jelly Rolls"/>
    <property type="match status" value="1"/>
</dbReference>
<evidence type="ECO:0000313" key="1">
    <source>
        <dbReference type="EMBL" id="TXL77552.1"/>
    </source>
</evidence>
<dbReference type="InterPro" id="IPR053186">
    <property type="entry name" value="QDO-related"/>
</dbReference>
<keyword evidence="2" id="KW-1185">Reference proteome</keyword>
<name>A0A5C8PRL4_9HYPH</name>
<comment type="caution">
    <text evidence="1">The sequence shown here is derived from an EMBL/GenBank/DDBJ whole genome shotgun (WGS) entry which is preliminary data.</text>
</comment>